<dbReference type="AlphaFoldDB" id="A0A9R0CYX8"/>
<feature type="transmembrane region" description="Helical" evidence="1">
    <location>
        <begin position="96"/>
        <end position="115"/>
    </location>
</feature>
<gene>
    <name evidence="3" type="primary">LOC118265456</name>
</gene>
<keyword evidence="1" id="KW-0472">Membrane</keyword>
<proteinExistence type="predicted"/>
<keyword evidence="1" id="KW-1133">Transmembrane helix</keyword>
<evidence type="ECO:0000256" key="1">
    <source>
        <dbReference type="SAM" id="Phobius"/>
    </source>
</evidence>
<dbReference type="RefSeq" id="XP_035434241.1">
    <property type="nucleotide sequence ID" value="XM_035578348.2"/>
</dbReference>
<protein>
    <submittedName>
        <fullName evidence="3">Uncharacterized protein LOC118265456 isoform X2</fullName>
    </submittedName>
</protein>
<reference evidence="3" key="1">
    <citation type="submission" date="2025-08" db="UniProtKB">
        <authorList>
            <consortium name="RefSeq"/>
        </authorList>
    </citation>
    <scope>IDENTIFICATION</scope>
    <source>
        <tissue evidence="3">Whole larval tissue</tissue>
    </source>
</reference>
<sequence length="186" mass="21544">MPSRYRSWATDRLNDQYRFLCTRCIPNFKHSGCGVFLTDSFSRVVGNTSHVEPNYVVHFVENLYDSCAGYNLRYCPLRGFVTHSKDNYFSRTVKDIATLLCFLFANFVVFLAIVAKTMVHMYFAVCMTVDWITKFKCFIPGQSYQDCPRKSYSQYQCPNLKDYAAIAIQHGEPRYQYLGSPSSQSQ</sequence>
<keyword evidence="2" id="KW-1185">Reference proteome</keyword>
<keyword evidence="1" id="KW-0812">Transmembrane</keyword>
<name>A0A9R0CYX8_SPOFR</name>
<organism evidence="2 3">
    <name type="scientific">Spodoptera frugiperda</name>
    <name type="common">Fall armyworm</name>
    <dbReference type="NCBI Taxonomy" id="7108"/>
    <lineage>
        <taxon>Eukaryota</taxon>
        <taxon>Metazoa</taxon>
        <taxon>Ecdysozoa</taxon>
        <taxon>Arthropoda</taxon>
        <taxon>Hexapoda</taxon>
        <taxon>Insecta</taxon>
        <taxon>Pterygota</taxon>
        <taxon>Neoptera</taxon>
        <taxon>Endopterygota</taxon>
        <taxon>Lepidoptera</taxon>
        <taxon>Glossata</taxon>
        <taxon>Ditrysia</taxon>
        <taxon>Noctuoidea</taxon>
        <taxon>Noctuidae</taxon>
        <taxon>Amphipyrinae</taxon>
        <taxon>Spodoptera</taxon>
    </lineage>
</organism>
<evidence type="ECO:0000313" key="3">
    <source>
        <dbReference type="RefSeq" id="XP_035434241.1"/>
    </source>
</evidence>
<accession>A0A9R0CYX8</accession>
<evidence type="ECO:0000313" key="2">
    <source>
        <dbReference type="Proteomes" id="UP000829999"/>
    </source>
</evidence>
<dbReference type="GeneID" id="118265456"/>
<dbReference type="Proteomes" id="UP000829999">
    <property type="component" value="Chromosome 25"/>
</dbReference>